<sequence>MEDAGDPQDDEAEDEDDQNHDSSTASGFLNYGKSQVSKHLEMDLRQRFGHVVSLHSVLQYTHSSTNAPVTNKERSEAAKLGSFSWRHIEIR</sequence>
<reference evidence="2 3" key="1">
    <citation type="submission" date="2019-03" db="EMBL/GenBank/DDBJ databases">
        <title>First draft genome of Liparis tanakae, snailfish: a comprehensive survey of snailfish specific genes.</title>
        <authorList>
            <person name="Kim W."/>
            <person name="Song I."/>
            <person name="Jeong J.-H."/>
            <person name="Kim D."/>
            <person name="Kim S."/>
            <person name="Ryu S."/>
            <person name="Song J.Y."/>
            <person name="Lee S.K."/>
        </authorList>
    </citation>
    <scope>NUCLEOTIDE SEQUENCE [LARGE SCALE GENOMIC DNA]</scope>
    <source>
        <tissue evidence="2">Muscle</tissue>
    </source>
</reference>
<keyword evidence="3" id="KW-1185">Reference proteome</keyword>
<feature type="compositionally biased region" description="Polar residues" evidence="1">
    <location>
        <begin position="21"/>
        <end position="30"/>
    </location>
</feature>
<name>A0A4Z2J935_9TELE</name>
<feature type="region of interest" description="Disordered" evidence="1">
    <location>
        <begin position="1"/>
        <end position="30"/>
    </location>
</feature>
<proteinExistence type="predicted"/>
<accession>A0A4Z2J935</accession>
<protein>
    <submittedName>
        <fullName evidence="2">Uncharacterized protein</fullName>
    </submittedName>
</protein>
<evidence type="ECO:0000313" key="3">
    <source>
        <dbReference type="Proteomes" id="UP000314294"/>
    </source>
</evidence>
<feature type="compositionally biased region" description="Acidic residues" evidence="1">
    <location>
        <begin position="1"/>
        <end position="18"/>
    </location>
</feature>
<comment type="caution">
    <text evidence="2">The sequence shown here is derived from an EMBL/GenBank/DDBJ whole genome shotgun (WGS) entry which is preliminary data.</text>
</comment>
<dbReference type="AlphaFoldDB" id="A0A4Z2J935"/>
<evidence type="ECO:0000256" key="1">
    <source>
        <dbReference type="SAM" id="MobiDB-lite"/>
    </source>
</evidence>
<gene>
    <name evidence="2" type="ORF">EYF80_002882</name>
</gene>
<organism evidence="2 3">
    <name type="scientific">Liparis tanakae</name>
    <name type="common">Tanaka's snailfish</name>
    <dbReference type="NCBI Taxonomy" id="230148"/>
    <lineage>
        <taxon>Eukaryota</taxon>
        <taxon>Metazoa</taxon>
        <taxon>Chordata</taxon>
        <taxon>Craniata</taxon>
        <taxon>Vertebrata</taxon>
        <taxon>Euteleostomi</taxon>
        <taxon>Actinopterygii</taxon>
        <taxon>Neopterygii</taxon>
        <taxon>Teleostei</taxon>
        <taxon>Neoteleostei</taxon>
        <taxon>Acanthomorphata</taxon>
        <taxon>Eupercaria</taxon>
        <taxon>Perciformes</taxon>
        <taxon>Cottioidei</taxon>
        <taxon>Cottales</taxon>
        <taxon>Liparidae</taxon>
        <taxon>Liparis</taxon>
    </lineage>
</organism>
<dbReference type="Proteomes" id="UP000314294">
    <property type="component" value="Unassembled WGS sequence"/>
</dbReference>
<dbReference type="EMBL" id="SRLO01000013">
    <property type="protein sequence ID" value="TNN86699.1"/>
    <property type="molecule type" value="Genomic_DNA"/>
</dbReference>
<evidence type="ECO:0000313" key="2">
    <source>
        <dbReference type="EMBL" id="TNN86699.1"/>
    </source>
</evidence>